<evidence type="ECO:0000256" key="5">
    <source>
        <dbReference type="ARBA" id="ARBA00023163"/>
    </source>
</evidence>
<feature type="domain" description="Peptidase S24/S26A/S26B/S26C" evidence="6">
    <location>
        <begin position="19"/>
        <end position="125"/>
    </location>
</feature>
<dbReference type="AlphaFoldDB" id="A0A7U5BG24"/>
<dbReference type="GO" id="GO:0016020">
    <property type="term" value="C:membrane"/>
    <property type="evidence" value="ECO:0007669"/>
    <property type="project" value="InterPro"/>
</dbReference>
<dbReference type="KEGG" id="sphi:TS85_17090"/>
<evidence type="ECO:0000259" key="6">
    <source>
        <dbReference type="Pfam" id="PF00717"/>
    </source>
</evidence>
<dbReference type="Gene3D" id="2.10.109.10">
    <property type="entry name" value="Umud Fragment, subunit A"/>
    <property type="match status" value="1"/>
</dbReference>
<dbReference type="GO" id="GO:0004252">
    <property type="term" value="F:serine-type endopeptidase activity"/>
    <property type="evidence" value="ECO:0007669"/>
    <property type="project" value="InterPro"/>
</dbReference>
<keyword evidence="1" id="KW-0645">Protease</keyword>
<gene>
    <name evidence="7" type="ORF">TS85_17090</name>
</gene>
<evidence type="ECO:0000256" key="4">
    <source>
        <dbReference type="ARBA" id="ARBA00023125"/>
    </source>
</evidence>
<sequence>MHEIDLAYGMGGTYSDSEHVQAEVLHFPRPWLERITRTPPSQLTFARGRGDSMVPTLMDGDIILIDRSQRTIHEQDAIWALNVGHIAMIKRIRIMRDTITILSDNDRVPDAVASEDEVNIVGRVIFIGRKL</sequence>
<dbReference type="InterPro" id="IPR019756">
    <property type="entry name" value="Pept_S26A_signal_pept_1_Ser-AS"/>
</dbReference>
<dbReference type="CDD" id="cd06529">
    <property type="entry name" value="S24_LexA-like"/>
    <property type="match status" value="1"/>
</dbReference>
<keyword evidence="4" id="KW-0238">DNA-binding</keyword>
<evidence type="ECO:0000256" key="3">
    <source>
        <dbReference type="ARBA" id="ARBA00023015"/>
    </source>
</evidence>
<dbReference type="EMBL" id="CP010836">
    <property type="protein sequence ID" value="AJP74602.1"/>
    <property type="molecule type" value="Genomic_DNA"/>
</dbReference>
<evidence type="ECO:0000313" key="8">
    <source>
        <dbReference type="Proteomes" id="UP000032300"/>
    </source>
</evidence>
<reference evidence="7 8" key="2">
    <citation type="submission" date="2015-02" db="EMBL/GenBank/DDBJ databases">
        <title>The complete genome of Sphingomonas hengshuiensis sp. WHSC-8 isolated from soil of Hengshui Lake.</title>
        <authorList>
            <person name="Wei S."/>
            <person name="Guo J."/>
            <person name="Su C."/>
            <person name="Wu R."/>
            <person name="Zhang Z."/>
            <person name="Liang K."/>
            <person name="Li H."/>
            <person name="Wang T."/>
            <person name="Liu H."/>
            <person name="Zhang C."/>
            <person name="Li Z."/>
            <person name="Wang Q."/>
            <person name="Meng J."/>
        </authorList>
    </citation>
    <scope>NUCLEOTIDE SEQUENCE [LARGE SCALE GENOMIC DNA]</scope>
    <source>
        <strain evidence="7 8">WHSC-8</strain>
    </source>
</reference>
<dbReference type="Proteomes" id="UP000032300">
    <property type="component" value="Chromosome"/>
</dbReference>
<dbReference type="Pfam" id="PF00717">
    <property type="entry name" value="Peptidase_S24"/>
    <property type="match status" value="1"/>
</dbReference>
<protein>
    <recommendedName>
        <fullName evidence="6">Peptidase S24/S26A/S26B/S26C domain-containing protein</fullName>
    </recommendedName>
</protein>
<evidence type="ECO:0000256" key="2">
    <source>
        <dbReference type="ARBA" id="ARBA00022801"/>
    </source>
</evidence>
<keyword evidence="5" id="KW-0804">Transcription</keyword>
<organism evidence="7 8">
    <name type="scientific">Sphingomonas hengshuiensis</name>
    <dbReference type="NCBI Taxonomy" id="1609977"/>
    <lineage>
        <taxon>Bacteria</taxon>
        <taxon>Pseudomonadati</taxon>
        <taxon>Pseudomonadota</taxon>
        <taxon>Alphaproteobacteria</taxon>
        <taxon>Sphingomonadales</taxon>
        <taxon>Sphingomonadaceae</taxon>
        <taxon>Sphingomonas</taxon>
    </lineage>
</organism>
<proteinExistence type="predicted"/>
<dbReference type="GO" id="GO:0003677">
    <property type="term" value="F:DNA binding"/>
    <property type="evidence" value="ECO:0007669"/>
    <property type="project" value="UniProtKB-KW"/>
</dbReference>
<dbReference type="InterPro" id="IPR036286">
    <property type="entry name" value="LexA/Signal_pep-like_sf"/>
</dbReference>
<dbReference type="PANTHER" id="PTHR40661:SF3">
    <property type="entry name" value="FELS-1 PROPHAGE TRANSCRIPTIONAL REGULATOR"/>
    <property type="match status" value="1"/>
</dbReference>
<dbReference type="SUPFAM" id="SSF51306">
    <property type="entry name" value="LexA/Signal peptidase"/>
    <property type="match status" value="1"/>
</dbReference>
<reference evidence="7 8" key="1">
    <citation type="journal article" date="2015" name="Int. J. Syst. Evol. Microbiol.">
        <title>Sphingomonas hengshuiensis sp. nov., isolated from lake wetland.</title>
        <authorList>
            <person name="Wei S."/>
            <person name="Wang T."/>
            <person name="Liu H."/>
            <person name="Zhang C."/>
            <person name="Guo J."/>
            <person name="Wang Q."/>
            <person name="Liang K."/>
            <person name="Zhang Z."/>
        </authorList>
    </citation>
    <scope>NUCLEOTIDE SEQUENCE [LARGE SCALE GENOMIC DNA]</scope>
    <source>
        <strain evidence="7 8">WHSC-8</strain>
    </source>
</reference>
<evidence type="ECO:0000256" key="1">
    <source>
        <dbReference type="ARBA" id="ARBA00022670"/>
    </source>
</evidence>
<keyword evidence="3" id="KW-0805">Transcription regulation</keyword>
<keyword evidence="8" id="KW-1185">Reference proteome</keyword>
<dbReference type="PROSITE" id="PS00501">
    <property type="entry name" value="SPASE_I_1"/>
    <property type="match status" value="1"/>
</dbReference>
<dbReference type="GO" id="GO:0006508">
    <property type="term" value="P:proteolysis"/>
    <property type="evidence" value="ECO:0007669"/>
    <property type="project" value="UniProtKB-KW"/>
</dbReference>
<dbReference type="InterPro" id="IPR039418">
    <property type="entry name" value="LexA-like"/>
</dbReference>
<accession>A0A7U5BG24</accession>
<keyword evidence="2" id="KW-0378">Hydrolase</keyword>
<evidence type="ECO:0000313" key="7">
    <source>
        <dbReference type="EMBL" id="AJP74602.1"/>
    </source>
</evidence>
<dbReference type="InterPro" id="IPR015927">
    <property type="entry name" value="Peptidase_S24_S26A/B/C"/>
</dbReference>
<dbReference type="PANTHER" id="PTHR40661">
    <property type="match status" value="1"/>
</dbReference>
<name>A0A7U5BG24_9SPHN</name>